<dbReference type="Pfam" id="PF00733">
    <property type="entry name" value="Asn_synthase"/>
    <property type="match status" value="1"/>
</dbReference>
<comment type="caution">
    <text evidence="6">The sequence shown here is derived from an EMBL/GenBank/DDBJ whole genome shotgun (WGS) entry which is preliminary data.</text>
</comment>
<dbReference type="InterPro" id="IPR051786">
    <property type="entry name" value="ASN_synthetase/amidase"/>
</dbReference>
<gene>
    <name evidence="6" type="ORF">ACF1HC_10175</name>
</gene>
<evidence type="ECO:0000256" key="1">
    <source>
        <dbReference type="ARBA" id="ARBA00005187"/>
    </source>
</evidence>
<dbReference type="InterPro" id="IPR014729">
    <property type="entry name" value="Rossmann-like_a/b/a_fold"/>
</dbReference>
<dbReference type="EMBL" id="JBICBM010000004">
    <property type="protein sequence ID" value="MFF9881964.1"/>
    <property type="molecule type" value="Genomic_DNA"/>
</dbReference>
<evidence type="ECO:0000256" key="4">
    <source>
        <dbReference type="ARBA" id="ARBA00048741"/>
    </source>
</evidence>
<dbReference type="EC" id="6.3.5.4" evidence="2"/>
<dbReference type="InterPro" id="IPR001962">
    <property type="entry name" value="Asn_synthase"/>
</dbReference>
<dbReference type="Proteomes" id="UP001603418">
    <property type="component" value="Unassembled WGS sequence"/>
</dbReference>
<sequence>MPDTHEPGGEGEFVILPDCDGVLSPTVPGTGVLATHPSGRPLIIGALHGDRLLVSRTPAGTVAVLGFCPVDRRLLESRLAGSRTPADMQRAASGLPGSHHVVVSSGGTVRAWGTLAHTRRLFYDTEARAANRADLLAAGATALDETALALRLLLPGVPHPLSETTVWQGVRSLPGDHFLELTPDGRARTGRRWSPPDPELTRSQAAVLLREALSTAVHARVETGGAVVSCDLSGGLDSTPVAYLAWQRAPRLVALTLTGLTSEDDDTAAAVRAAGHMPGADHRLIGVDGLPHALEGLFDTRPRHDEPFQGLQSARFLEMARLARSAGSRLHLTGHGGDEVLTAPPSYVHTLIRQHPLSALNHLYGQRGLRRWSVRQTWQLVGDRRSYGAWLAHSARHLRSPMPGQWRVPPPLWHQALRLPPWITARAAQAVSDALTDAARQARPLAETRTQHLALENIRTSGRIARLVDQLTAEAGVHTATPYLDDRVVEICLATRPEERSSPWEFKPLLREALARTVPHGMLQRSTKNDMAEDVHTGLRGQRRRLAALCEDSRLARMGLIDAGELRQACLAPQRPGPLPAALILTLNCESWLRGRVSPTPRSIVGGTVTGGPGP</sequence>
<name>A0ABW6YUJ0_9ACTN</name>
<dbReference type="PANTHER" id="PTHR43284">
    <property type="entry name" value="ASPARAGINE SYNTHETASE (GLUTAMINE-HYDROLYZING)"/>
    <property type="match status" value="1"/>
</dbReference>
<evidence type="ECO:0000259" key="5">
    <source>
        <dbReference type="Pfam" id="PF00733"/>
    </source>
</evidence>
<comment type="pathway">
    <text evidence="1">Amino-acid biosynthesis; L-asparagine biosynthesis; L-asparagine from L-aspartate (L-Gln route): step 1/1.</text>
</comment>
<reference evidence="6 7" key="1">
    <citation type="submission" date="2024-10" db="EMBL/GenBank/DDBJ databases">
        <title>The Natural Products Discovery Center: Release of the First 8490 Sequenced Strains for Exploring Actinobacteria Biosynthetic Diversity.</title>
        <authorList>
            <person name="Kalkreuter E."/>
            <person name="Kautsar S.A."/>
            <person name="Yang D."/>
            <person name="Bader C.D."/>
            <person name="Teijaro C.N."/>
            <person name="Fluegel L."/>
            <person name="Davis C.M."/>
            <person name="Simpson J.R."/>
            <person name="Lauterbach L."/>
            <person name="Steele A.D."/>
            <person name="Gui C."/>
            <person name="Meng S."/>
            <person name="Li G."/>
            <person name="Viehrig K."/>
            <person name="Ye F."/>
            <person name="Su P."/>
            <person name="Kiefer A.F."/>
            <person name="Nichols A."/>
            <person name="Cepeda A.J."/>
            <person name="Yan W."/>
            <person name="Fan B."/>
            <person name="Jiang Y."/>
            <person name="Adhikari A."/>
            <person name="Zheng C.-J."/>
            <person name="Schuster L."/>
            <person name="Cowan T.M."/>
            <person name="Smanski M.J."/>
            <person name="Chevrette M.G."/>
            <person name="De Carvalho L.P.S."/>
            <person name="Shen B."/>
        </authorList>
    </citation>
    <scope>NUCLEOTIDE SEQUENCE [LARGE SCALE GENOMIC DNA]</scope>
    <source>
        <strain evidence="6 7">NPDC013366</strain>
    </source>
</reference>
<accession>A0ABW6YUJ0</accession>
<keyword evidence="3" id="KW-0061">Asparagine biosynthesis</keyword>
<evidence type="ECO:0000256" key="3">
    <source>
        <dbReference type="ARBA" id="ARBA00022888"/>
    </source>
</evidence>
<protein>
    <recommendedName>
        <fullName evidence="2">asparagine synthase (glutamine-hydrolyzing)</fullName>
        <ecNumber evidence="2">6.3.5.4</ecNumber>
    </recommendedName>
</protein>
<comment type="catalytic activity">
    <reaction evidence="4">
        <text>L-aspartate + L-glutamine + ATP + H2O = L-asparagine + L-glutamate + AMP + diphosphate + H(+)</text>
        <dbReference type="Rhea" id="RHEA:12228"/>
        <dbReference type="ChEBI" id="CHEBI:15377"/>
        <dbReference type="ChEBI" id="CHEBI:15378"/>
        <dbReference type="ChEBI" id="CHEBI:29985"/>
        <dbReference type="ChEBI" id="CHEBI:29991"/>
        <dbReference type="ChEBI" id="CHEBI:30616"/>
        <dbReference type="ChEBI" id="CHEBI:33019"/>
        <dbReference type="ChEBI" id="CHEBI:58048"/>
        <dbReference type="ChEBI" id="CHEBI:58359"/>
        <dbReference type="ChEBI" id="CHEBI:456215"/>
        <dbReference type="EC" id="6.3.5.4"/>
    </reaction>
</comment>
<dbReference type="SUPFAM" id="SSF52402">
    <property type="entry name" value="Adenine nucleotide alpha hydrolases-like"/>
    <property type="match status" value="1"/>
</dbReference>
<keyword evidence="7" id="KW-1185">Reference proteome</keyword>
<proteinExistence type="predicted"/>
<dbReference type="PANTHER" id="PTHR43284:SF1">
    <property type="entry name" value="ASPARAGINE SYNTHETASE"/>
    <property type="match status" value="1"/>
</dbReference>
<evidence type="ECO:0000313" key="6">
    <source>
        <dbReference type="EMBL" id="MFF9881964.1"/>
    </source>
</evidence>
<dbReference type="Gene3D" id="3.40.50.620">
    <property type="entry name" value="HUPs"/>
    <property type="match status" value="2"/>
</dbReference>
<keyword evidence="3" id="KW-0028">Amino-acid biosynthesis</keyword>
<evidence type="ECO:0000256" key="2">
    <source>
        <dbReference type="ARBA" id="ARBA00012737"/>
    </source>
</evidence>
<dbReference type="RefSeq" id="WP_051815273.1">
    <property type="nucleotide sequence ID" value="NZ_JBFACJ010000018.1"/>
</dbReference>
<evidence type="ECO:0000313" key="7">
    <source>
        <dbReference type="Proteomes" id="UP001603418"/>
    </source>
</evidence>
<organism evidence="6 7">
    <name type="scientific">Streptomyces eurythermus</name>
    <dbReference type="NCBI Taxonomy" id="42237"/>
    <lineage>
        <taxon>Bacteria</taxon>
        <taxon>Bacillati</taxon>
        <taxon>Actinomycetota</taxon>
        <taxon>Actinomycetes</taxon>
        <taxon>Kitasatosporales</taxon>
        <taxon>Streptomycetaceae</taxon>
        <taxon>Streptomyces</taxon>
    </lineage>
</organism>
<feature type="domain" description="Asparagine synthetase" evidence="5">
    <location>
        <begin position="209"/>
        <end position="593"/>
    </location>
</feature>